<evidence type="ECO:0000256" key="5">
    <source>
        <dbReference type="ARBA" id="ARBA00023136"/>
    </source>
</evidence>
<dbReference type="Pfam" id="PF13620">
    <property type="entry name" value="CarboxypepD_reg"/>
    <property type="match status" value="1"/>
</dbReference>
<keyword evidence="3" id="KW-1134">Transmembrane beta strand</keyword>
<dbReference type="Gene3D" id="2.40.170.20">
    <property type="entry name" value="TonB-dependent receptor, beta-barrel domain"/>
    <property type="match status" value="1"/>
</dbReference>
<keyword evidence="6" id="KW-0998">Cell outer membrane</keyword>
<keyword evidence="4" id="KW-0812">Transmembrane</keyword>
<proteinExistence type="predicted"/>
<accession>A0ABU7H3C4</accession>
<evidence type="ECO:0000259" key="7">
    <source>
        <dbReference type="Pfam" id="PF25183"/>
    </source>
</evidence>
<dbReference type="InterPro" id="IPR008969">
    <property type="entry name" value="CarboxyPept-like_regulatory"/>
</dbReference>
<reference evidence="8 9" key="1">
    <citation type="submission" date="2024-01" db="EMBL/GenBank/DDBJ databases">
        <title>Pedobacter sp. nov., isolated from oil-contaminated soil.</title>
        <authorList>
            <person name="Le N.T.T."/>
        </authorList>
    </citation>
    <scope>NUCLEOTIDE SEQUENCE [LARGE SCALE GENOMIC DNA]</scope>
    <source>
        <strain evidence="8 9">VNH31</strain>
    </source>
</reference>
<dbReference type="InterPro" id="IPR039426">
    <property type="entry name" value="TonB-dep_rcpt-like"/>
</dbReference>
<dbReference type="SUPFAM" id="SSF49464">
    <property type="entry name" value="Carboxypeptidase regulatory domain-like"/>
    <property type="match status" value="1"/>
</dbReference>
<dbReference type="EMBL" id="JAZDQU010000002">
    <property type="protein sequence ID" value="MEE1885832.1"/>
    <property type="molecule type" value="Genomic_DNA"/>
</dbReference>
<dbReference type="SUPFAM" id="SSF56935">
    <property type="entry name" value="Porins"/>
    <property type="match status" value="1"/>
</dbReference>
<evidence type="ECO:0000256" key="6">
    <source>
        <dbReference type="ARBA" id="ARBA00023237"/>
    </source>
</evidence>
<dbReference type="InterPro" id="IPR057601">
    <property type="entry name" value="Oar-like_b-barrel"/>
</dbReference>
<comment type="subcellular location">
    <subcellularLocation>
        <location evidence="1">Cell outer membrane</location>
        <topology evidence="1">Multi-pass membrane protein</topology>
    </subcellularLocation>
</comment>
<keyword evidence="5" id="KW-0472">Membrane</keyword>
<comment type="caution">
    <text evidence="8">The sequence shown here is derived from an EMBL/GenBank/DDBJ whole genome shotgun (WGS) entry which is preliminary data.</text>
</comment>
<dbReference type="RefSeq" id="WP_330146725.1">
    <property type="nucleotide sequence ID" value="NZ_JAZDQU010000002.1"/>
</dbReference>
<evidence type="ECO:0000256" key="1">
    <source>
        <dbReference type="ARBA" id="ARBA00004571"/>
    </source>
</evidence>
<name>A0ABU7H3C4_9SPHI</name>
<evidence type="ECO:0000256" key="3">
    <source>
        <dbReference type="ARBA" id="ARBA00022452"/>
    </source>
</evidence>
<evidence type="ECO:0000256" key="2">
    <source>
        <dbReference type="ARBA" id="ARBA00022448"/>
    </source>
</evidence>
<dbReference type="Pfam" id="PF25183">
    <property type="entry name" value="OMP_b-brl_4"/>
    <property type="match status" value="1"/>
</dbReference>
<keyword evidence="2" id="KW-0813">Transport</keyword>
<evidence type="ECO:0000256" key="4">
    <source>
        <dbReference type="ARBA" id="ARBA00022692"/>
    </source>
</evidence>
<dbReference type="PANTHER" id="PTHR30069:SF46">
    <property type="entry name" value="OAR PROTEIN"/>
    <property type="match status" value="1"/>
</dbReference>
<dbReference type="Gene3D" id="2.60.40.1120">
    <property type="entry name" value="Carboxypeptidase-like, regulatory domain"/>
    <property type="match status" value="1"/>
</dbReference>
<keyword evidence="9" id="KW-1185">Reference proteome</keyword>
<dbReference type="PANTHER" id="PTHR30069">
    <property type="entry name" value="TONB-DEPENDENT OUTER MEMBRANE RECEPTOR"/>
    <property type="match status" value="1"/>
</dbReference>
<dbReference type="InterPro" id="IPR036942">
    <property type="entry name" value="Beta-barrel_TonB_sf"/>
</dbReference>
<dbReference type="Proteomes" id="UP001337681">
    <property type="component" value="Unassembled WGS sequence"/>
</dbReference>
<protein>
    <submittedName>
        <fullName evidence="8">Carboxypeptidase regulatory-like domain-containing protein</fullName>
    </submittedName>
</protein>
<evidence type="ECO:0000313" key="8">
    <source>
        <dbReference type="EMBL" id="MEE1885832.1"/>
    </source>
</evidence>
<organism evidence="8 9">
    <name type="scientific">Pedobacter flavus</name>
    <dbReference type="NCBI Taxonomy" id="3113906"/>
    <lineage>
        <taxon>Bacteria</taxon>
        <taxon>Pseudomonadati</taxon>
        <taxon>Bacteroidota</taxon>
        <taxon>Sphingobacteriia</taxon>
        <taxon>Sphingobacteriales</taxon>
        <taxon>Sphingobacteriaceae</taxon>
        <taxon>Pedobacter</taxon>
    </lineage>
</organism>
<gene>
    <name evidence="8" type="ORF">VRU49_10430</name>
</gene>
<evidence type="ECO:0000313" key="9">
    <source>
        <dbReference type="Proteomes" id="UP001337681"/>
    </source>
</evidence>
<sequence length="1094" mass="119863">MKKTLLFKLVVIVFVFVGFISEVNAQVTTSSMTGIIKDSNESLPGAGIKAIHTPSGTVYTTVTNADGRFTIGNMRIGGPYTVEISYIGYDKATITDVYLKLGDNYNLNYTLSNTSTNLSAVTITGTKNKFVQEKTGASTSVSSRELSVLPTISRSITDFTRLTPQASGNNFGGRDGRYNNIQIDGANLNNNFGLSTDPLPGGGAQPISIDSYEQISINIAPYDVRQAGFTGANISAVTKSGTNTFKGTAYGLYRDQSFIGTKVQGADISNSIVDSKSKTYGLSLGGPIIKDKLFFFVNAEKEENLAPGVTFYPKGGQGAGSESSTTVADMQRVSSYLNTKFGYQTGGYDNFPGFENNNHKILGKIDWNINNNHKLTLKYSDFRGTDDASTNATSVPNGGGFRPTGATSNLSRLPFGRISNRSMAFENSMYGFLNTTKSGTIELNSRINSKVSNQFLATYTRNQATRSFPGELFPSVDIFDGNGSNMMFFGVDPYTYNNDVINKVYSFTNNLSFYLGKHTLTTGLTYEYQEVGNMFMAGSNSYYVFNSIDDLINDRAPIYFAYTKSLIPGKSAVYSAELKIGQAGAYFQDEWNVNDNAKFTFGLRADMPIYHEDPLNNPATSALRFYGKDGNLRNYFTDKFPKSTVMLSPRFGFRFTSDDKSGIIRGGLGIFTGKIPFVFLTNVPTNTGMYQFGGSITSATQLANIRLNSNPDAYTNLFPSTAGTTPSSNVVFVDRDFKFPKVFRVNLGMDKTLDNGLTFTFDGMFTKDINGVKMRNVNQNKSNGVVYEGNYTRERIIGSNRLNSGITSAIALENSNRGWASSLTGQVSKSFTGGFSGSLAYTYTIAKDLTGNPGSQASSVWNSNPNVGTSNADELYVSQYAVPHRVVGSASYRFEYAKHFGTTISVFYEGAHQGRYSFVYNGDINGDGNSSTDLMYIPRPGQTQFQQFTAGGRTYTVAEQNAAFEQFIASSPYLRENRGKMAERNGALLPWYNKVDVRILQDLFVNTGKDGRRHTLQLSADVVNAANLINKNWGTYSRFVINNPLLFQSVDANNRPVYRMATVSSGGALRDKAIEDNLSATSTYRLQLGLRYIF</sequence>
<feature type="domain" description="TonB-dependent transporter Oar-like beta-barrel" evidence="7">
    <location>
        <begin position="237"/>
        <end position="1030"/>
    </location>
</feature>